<feature type="transmembrane region" description="Helical" evidence="6">
    <location>
        <begin position="431"/>
        <end position="449"/>
    </location>
</feature>
<feature type="region of interest" description="Disordered" evidence="5">
    <location>
        <begin position="70"/>
        <end position="92"/>
    </location>
</feature>
<protein>
    <submittedName>
        <fullName evidence="9">Ion_trans domain-containing protein</fullName>
    </submittedName>
</protein>
<dbReference type="SUPFAM" id="SSF81324">
    <property type="entry name" value="Voltage-gated potassium channels"/>
    <property type="match status" value="1"/>
</dbReference>
<sequence>LGSFYLLNVILAIVSMSYEQVYQRDMADEDEIAAALSRYALDDEEDMDHLEGPGSLTATLTTRNEDFCETDGHRLLPEDPPKGHRRSPFRRHSAPARLRPVRAFDMEVFGHSDDLLSQIRGSENLYILRRWQSTIPNLTMAAKEGTYFRKPSLLQGINHVDSIFQRATQHTPLLNGVDIPYADDQDSSLFSNGMIAEILDTASSQPMKVKEKNPCWHETISLITEESISGTPSPEAKGAYCPPSVHEMTFRNDYNDLFSPAKQGNKKAANSTEVAFQVNKLLLDSDTSMPPGDRANMNDLDSNCLLLTETEKLAKVKSRIRRDLYQSLCAKVIKRFRCEKRKLPEHPACCREVGFLTRCWRELCKQIEVKCCNWTCCPCFRQFQHYVGLFILDAFVELFITLCIVFNTILMALDQPDKSEQMAAFLRRANYFFTVIFSLEALLKLIAVGSKMYFADSWNRFDFVVVLFSLIEIPLTTIGLSILRSFRLVCMVLNRLIQVIPLFRLLVNKPIIQYYKGLQAQK</sequence>
<accession>A0A183TB57</accession>
<evidence type="ECO:0000256" key="5">
    <source>
        <dbReference type="SAM" id="MobiDB-lite"/>
    </source>
</evidence>
<dbReference type="GO" id="GO:0005248">
    <property type="term" value="F:voltage-gated sodium channel activity"/>
    <property type="evidence" value="ECO:0007669"/>
    <property type="project" value="TreeGrafter"/>
</dbReference>
<evidence type="ECO:0000313" key="9">
    <source>
        <dbReference type="WBParaSite" id="SSLN_0001422001-mRNA-1"/>
    </source>
</evidence>
<proteinExistence type="predicted"/>
<feature type="compositionally biased region" description="Basic residues" evidence="5">
    <location>
        <begin position="83"/>
        <end position="92"/>
    </location>
</feature>
<keyword evidence="7" id="KW-0732">Signal</keyword>
<dbReference type="PANTHER" id="PTHR10037:SF288">
    <property type="entry name" value="SODIUM CHANNEL PROTEIN PARA"/>
    <property type="match status" value="1"/>
</dbReference>
<dbReference type="InterPro" id="IPR043203">
    <property type="entry name" value="VGCC_Ca_Na"/>
</dbReference>
<organism evidence="9">
    <name type="scientific">Schistocephalus solidus</name>
    <name type="common">Tapeworm</name>
    <dbReference type="NCBI Taxonomy" id="70667"/>
    <lineage>
        <taxon>Eukaryota</taxon>
        <taxon>Metazoa</taxon>
        <taxon>Spiralia</taxon>
        <taxon>Lophotrochozoa</taxon>
        <taxon>Platyhelminthes</taxon>
        <taxon>Cestoda</taxon>
        <taxon>Eucestoda</taxon>
        <taxon>Diphyllobothriidea</taxon>
        <taxon>Diphyllobothriidae</taxon>
        <taxon>Schistocephalus</taxon>
    </lineage>
</organism>
<dbReference type="InterPro" id="IPR005821">
    <property type="entry name" value="Ion_trans_dom"/>
</dbReference>
<feature type="transmembrane region" description="Helical" evidence="6">
    <location>
        <begin position="386"/>
        <end position="410"/>
    </location>
</feature>
<evidence type="ECO:0000256" key="2">
    <source>
        <dbReference type="ARBA" id="ARBA00022692"/>
    </source>
</evidence>
<evidence type="ECO:0000256" key="3">
    <source>
        <dbReference type="ARBA" id="ARBA00022989"/>
    </source>
</evidence>
<feature type="transmembrane region" description="Helical" evidence="6">
    <location>
        <begin position="461"/>
        <end position="483"/>
    </location>
</feature>
<dbReference type="GO" id="GO:0001518">
    <property type="term" value="C:voltage-gated sodium channel complex"/>
    <property type="evidence" value="ECO:0007669"/>
    <property type="project" value="TreeGrafter"/>
</dbReference>
<dbReference type="InterPro" id="IPR027359">
    <property type="entry name" value="Volt_channel_dom_sf"/>
</dbReference>
<keyword evidence="4 6" id="KW-0472">Membrane</keyword>
<name>A0A183TB57_SCHSO</name>
<evidence type="ECO:0000256" key="1">
    <source>
        <dbReference type="ARBA" id="ARBA00004141"/>
    </source>
</evidence>
<keyword evidence="3 6" id="KW-1133">Transmembrane helix</keyword>
<feature type="compositionally biased region" description="Basic and acidic residues" evidence="5">
    <location>
        <begin position="70"/>
        <end position="82"/>
    </location>
</feature>
<dbReference type="PANTHER" id="PTHR10037">
    <property type="entry name" value="VOLTAGE-GATED CATION CHANNEL CALCIUM AND SODIUM"/>
    <property type="match status" value="1"/>
</dbReference>
<dbReference type="WBParaSite" id="SSLN_0001422001-mRNA-1">
    <property type="protein sequence ID" value="SSLN_0001422001-mRNA-1"/>
    <property type="gene ID" value="SSLN_0001422001"/>
</dbReference>
<dbReference type="Pfam" id="PF00520">
    <property type="entry name" value="Ion_trans"/>
    <property type="match status" value="1"/>
</dbReference>
<evidence type="ECO:0000256" key="7">
    <source>
        <dbReference type="SAM" id="SignalP"/>
    </source>
</evidence>
<feature type="signal peptide" evidence="7">
    <location>
        <begin position="1"/>
        <end position="23"/>
    </location>
</feature>
<dbReference type="Gene3D" id="1.20.120.350">
    <property type="entry name" value="Voltage-gated potassium channels. Chain C"/>
    <property type="match status" value="1"/>
</dbReference>
<feature type="chain" id="PRO_5008154028" evidence="7">
    <location>
        <begin position="24"/>
        <end position="522"/>
    </location>
</feature>
<reference evidence="9" key="1">
    <citation type="submission" date="2016-06" db="UniProtKB">
        <authorList>
            <consortium name="WormBaseParasite"/>
        </authorList>
    </citation>
    <scope>IDENTIFICATION</scope>
</reference>
<comment type="subcellular location">
    <subcellularLocation>
        <location evidence="1">Membrane</location>
        <topology evidence="1">Multi-pass membrane protein</topology>
    </subcellularLocation>
</comment>
<keyword evidence="2 6" id="KW-0812">Transmembrane</keyword>
<evidence type="ECO:0000259" key="8">
    <source>
        <dbReference type="Pfam" id="PF00520"/>
    </source>
</evidence>
<dbReference type="GO" id="GO:0019228">
    <property type="term" value="P:neuronal action potential"/>
    <property type="evidence" value="ECO:0007669"/>
    <property type="project" value="TreeGrafter"/>
</dbReference>
<feature type="domain" description="Ion transport" evidence="8">
    <location>
        <begin position="395"/>
        <end position="508"/>
    </location>
</feature>
<evidence type="ECO:0000256" key="4">
    <source>
        <dbReference type="ARBA" id="ARBA00023136"/>
    </source>
</evidence>
<evidence type="ECO:0000256" key="6">
    <source>
        <dbReference type="SAM" id="Phobius"/>
    </source>
</evidence>
<dbReference type="AlphaFoldDB" id="A0A183TB57"/>
<dbReference type="GO" id="GO:0086010">
    <property type="term" value="P:membrane depolarization during action potential"/>
    <property type="evidence" value="ECO:0007669"/>
    <property type="project" value="TreeGrafter"/>
</dbReference>